<evidence type="ECO:0000256" key="1">
    <source>
        <dbReference type="SAM" id="MobiDB-lite"/>
    </source>
</evidence>
<evidence type="ECO:0000313" key="2">
    <source>
        <dbReference type="EMBL" id="KZS95961.1"/>
    </source>
</evidence>
<dbReference type="Proteomes" id="UP000076722">
    <property type="component" value="Unassembled WGS sequence"/>
</dbReference>
<accession>A0A164XGL1</accession>
<proteinExistence type="predicted"/>
<keyword evidence="3" id="KW-1185">Reference proteome</keyword>
<dbReference type="EMBL" id="KV419400">
    <property type="protein sequence ID" value="KZS95961.1"/>
    <property type="molecule type" value="Genomic_DNA"/>
</dbReference>
<feature type="region of interest" description="Disordered" evidence="1">
    <location>
        <begin position="111"/>
        <end position="132"/>
    </location>
</feature>
<reference evidence="2 3" key="1">
    <citation type="journal article" date="2016" name="Mol. Biol. Evol.">
        <title>Comparative Genomics of Early-Diverging Mushroom-Forming Fungi Provides Insights into the Origins of Lignocellulose Decay Capabilities.</title>
        <authorList>
            <person name="Nagy L.G."/>
            <person name="Riley R."/>
            <person name="Tritt A."/>
            <person name="Adam C."/>
            <person name="Daum C."/>
            <person name="Floudas D."/>
            <person name="Sun H."/>
            <person name="Yadav J.S."/>
            <person name="Pangilinan J."/>
            <person name="Larsson K.H."/>
            <person name="Matsuura K."/>
            <person name="Barry K."/>
            <person name="Labutti K."/>
            <person name="Kuo R."/>
            <person name="Ohm R.A."/>
            <person name="Bhattacharya S.S."/>
            <person name="Shirouzu T."/>
            <person name="Yoshinaga Y."/>
            <person name="Martin F.M."/>
            <person name="Grigoriev I.V."/>
            <person name="Hibbett D.S."/>
        </authorList>
    </citation>
    <scope>NUCLEOTIDE SEQUENCE [LARGE SCALE GENOMIC DNA]</scope>
    <source>
        <strain evidence="2 3">HHB9708</strain>
    </source>
</reference>
<name>A0A164XGL1_9AGAM</name>
<gene>
    <name evidence="2" type="ORF">SISNIDRAFT_331793</name>
</gene>
<dbReference type="AlphaFoldDB" id="A0A164XGL1"/>
<protein>
    <submittedName>
        <fullName evidence="2">Uncharacterized protein</fullName>
    </submittedName>
</protein>
<organism evidence="2 3">
    <name type="scientific">Sistotremastrum niveocremeum HHB9708</name>
    <dbReference type="NCBI Taxonomy" id="1314777"/>
    <lineage>
        <taxon>Eukaryota</taxon>
        <taxon>Fungi</taxon>
        <taxon>Dikarya</taxon>
        <taxon>Basidiomycota</taxon>
        <taxon>Agaricomycotina</taxon>
        <taxon>Agaricomycetes</taxon>
        <taxon>Sistotremastrales</taxon>
        <taxon>Sistotremastraceae</taxon>
        <taxon>Sertulicium</taxon>
        <taxon>Sertulicium niveocremeum</taxon>
    </lineage>
</organism>
<evidence type="ECO:0000313" key="3">
    <source>
        <dbReference type="Proteomes" id="UP000076722"/>
    </source>
</evidence>
<dbReference type="OrthoDB" id="2224399at2759"/>
<feature type="region of interest" description="Disordered" evidence="1">
    <location>
        <begin position="152"/>
        <end position="174"/>
    </location>
</feature>
<sequence length="225" mass="24958">MFPCCLVITPFLYHHHHHPPFDYMTGPFTILGFSPASPEIADFLKKLSPDNIGSLNQGEVKSYPDAVYFNYYKLGLSLQFVPQNGYRPPTNATIVDLDLTRLTLDSIDIFNRSDTPEESQKSRPKSSSPKYDSFSALPIALPTPTNFEISSQTTGKQFVEGLGEPSRKGGGSGPLSGSINIWCEWTEHGIMVEFGGNDARGPQAWERGKDAVWAILTIFKPRSNK</sequence>